<proteinExistence type="predicted"/>
<dbReference type="AlphaFoldDB" id="A0A9P3PUZ2"/>
<organism evidence="1 2">
    <name type="scientific">Lyophyllum shimeji</name>
    <name type="common">Hon-shimeji</name>
    <name type="synonym">Tricholoma shimeji</name>
    <dbReference type="NCBI Taxonomy" id="47721"/>
    <lineage>
        <taxon>Eukaryota</taxon>
        <taxon>Fungi</taxon>
        <taxon>Dikarya</taxon>
        <taxon>Basidiomycota</taxon>
        <taxon>Agaricomycotina</taxon>
        <taxon>Agaricomycetes</taxon>
        <taxon>Agaricomycetidae</taxon>
        <taxon>Agaricales</taxon>
        <taxon>Tricholomatineae</taxon>
        <taxon>Lyophyllaceae</taxon>
        <taxon>Lyophyllum</taxon>
    </lineage>
</organism>
<gene>
    <name evidence="1" type="ORF">LshimejAT787_1303180</name>
</gene>
<evidence type="ECO:0000313" key="2">
    <source>
        <dbReference type="Proteomes" id="UP001063166"/>
    </source>
</evidence>
<comment type="caution">
    <text evidence="1">The sequence shown here is derived from an EMBL/GenBank/DDBJ whole genome shotgun (WGS) entry which is preliminary data.</text>
</comment>
<name>A0A9P3PUZ2_LYOSH</name>
<sequence length="105" mass="12013">MRRTLNYTALLQAKIKLRRGEGVAYVMIRSAPVNKRIVFFSTKVELDQSSTDSKPGAKRRLHLRLHSSVRATRSKVDGRYNLFAFALRRLLAPHIQLTSRPSHPS</sequence>
<evidence type="ECO:0000313" key="1">
    <source>
        <dbReference type="EMBL" id="GLB43417.1"/>
    </source>
</evidence>
<dbReference type="EMBL" id="BRPK01000013">
    <property type="protein sequence ID" value="GLB43417.1"/>
    <property type="molecule type" value="Genomic_DNA"/>
</dbReference>
<keyword evidence="2" id="KW-1185">Reference proteome</keyword>
<reference evidence="1" key="1">
    <citation type="submission" date="2022-07" db="EMBL/GenBank/DDBJ databases">
        <title>The genome of Lyophyllum shimeji provides insight into the initial evolution of ectomycorrhizal fungal genome.</title>
        <authorList>
            <person name="Kobayashi Y."/>
            <person name="Shibata T."/>
            <person name="Hirakawa H."/>
            <person name="Shigenobu S."/>
            <person name="Nishiyama T."/>
            <person name="Yamada A."/>
            <person name="Hasebe M."/>
            <person name="Kawaguchi M."/>
        </authorList>
    </citation>
    <scope>NUCLEOTIDE SEQUENCE</scope>
    <source>
        <strain evidence="1">AT787</strain>
    </source>
</reference>
<protein>
    <submittedName>
        <fullName evidence="1">Uncharacterized protein</fullName>
    </submittedName>
</protein>
<dbReference type="Proteomes" id="UP001063166">
    <property type="component" value="Unassembled WGS sequence"/>
</dbReference>
<accession>A0A9P3PUZ2</accession>